<evidence type="ECO:0000313" key="3">
    <source>
        <dbReference type="Proteomes" id="UP000230842"/>
    </source>
</evidence>
<keyword evidence="1" id="KW-0472">Membrane</keyword>
<accession>A0A2M9BGP5</accession>
<keyword evidence="3" id="KW-1185">Reference proteome</keyword>
<dbReference type="InterPro" id="IPR019662">
    <property type="entry name" value="DUF2516"/>
</dbReference>
<sequence length="96" mass="10409">MFDLFAVQNSIELLITLVLLVIKGFAFVDAVSRSPQAYVAADKQTKPFWLIVLGLSLLANLLIWAPISLLNLVGTVASLVYLADARPALQQAGGRR</sequence>
<gene>
    <name evidence="2" type="ORF">CLV56_1346</name>
</gene>
<keyword evidence="1" id="KW-1133">Transmembrane helix</keyword>
<organism evidence="2 3">
    <name type="scientific">Mumia flava</name>
    <dbReference type="NCBI Taxonomy" id="1348852"/>
    <lineage>
        <taxon>Bacteria</taxon>
        <taxon>Bacillati</taxon>
        <taxon>Actinomycetota</taxon>
        <taxon>Actinomycetes</taxon>
        <taxon>Propionibacteriales</taxon>
        <taxon>Nocardioidaceae</taxon>
        <taxon>Mumia</taxon>
    </lineage>
</organism>
<name>A0A2M9BGP5_9ACTN</name>
<feature type="transmembrane region" description="Helical" evidence="1">
    <location>
        <begin position="6"/>
        <end position="28"/>
    </location>
</feature>
<evidence type="ECO:0000256" key="1">
    <source>
        <dbReference type="SAM" id="Phobius"/>
    </source>
</evidence>
<dbReference type="RefSeq" id="WP_211287999.1">
    <property type="nucleotide sequence ID" value="NZ_PGEZ01000001.1"/>
</dbReference>
<dbReference type="Pfam" id="PF10724">
    <property type="entry name" value="DUF2516"/>
    <property type="match status" value="1"/>
</dbReference>
<keyword evidence="1" id="KW-0812">Transmembrane</keyword>
<feature type="transmembrane region" description="Helical" evidence="1">
    <location>
        <begin position="48"/>
        <end position="67"/>
    </location>
</feature>
<protein>
    <submittedName>
        <fullName evidence="2">Uncharacterized protein DUF2516</fullName>
    </submittedName>
</protein>
<evidence type="ECO:0000313" key="2">
    <source>
        <dbReference type="EMBL" id="PJJ57125.1"/>
    </source>
</evidence>
<dbReference type="Proteomes" id="UP000230842">
    <property type="component" value="Unassembled WGS sequence"/>
</dbReference>
<dbReference type="AlphaFoldDB" id="A0A2M9BGP5"/>
<comment type="caution">
    <text evidence="2">The sequence shown here is derived from an EMBL/GenBank/DDBJ whole genome shotgun (WGS) entry which is preliminary data.</text>
</comment>
<reference evidence="2 3" key="1">
    <citation type="submission" date="2017-11" db="EMBL/GenBank/DDBJ databases">
        <title>Genomic Encyclopedia of Archaeal and Bacterial Type Strains, Phase II (KMG-II): From Individual Species to Whole Genera.</title>
        <authorList>
            <person name="Goeker M."/>
        </authorList>
    </citation>
    <scope>NUCLEOTIDE SEQUENCE [LARGE SCALE GENOMIC DNA]</scope>
    <source>
        <strain evidence="2 3">DSM 27763</strain>
    </source>
</reference>
<proteinExistence type="predicted"/>
<dbReference type="EMBL" id="PGEZ01000001">
    <property type="protein sequence ID" value="PJJ57125.1"/>
    <property type="molecule type" value="Genomic_DNA"/>
</dbReference>